<sequence>MLFEQGCGNCQGKDSKDCYACKENYCNEEKNVYKHCWENNGKICKNKYMEECFTERTKTNGVNRGCGKCPSKTCETCNKNRCNDGKDLKYYCRSKKGGKGMSKCDKPECYIKALNEAKNEFDFGCGNCEISDLNCAQCSNGTLCNTESFFKNVIYCWQNRPGSSKQYSLKRECVEGCEVVRDYRGEVDQGCAFRRPCEKRLTISDCKNCDTKYCNVESLVPKHCWDNTGKICKTSFETPCFVERMKNNTENRGCGKCNSTSCRDCQASRCNSWTDTYYCKSVEGINGVKECNKKDCYIIKLNKVGNHNEYYYDCGKCPVNNEFFKNTSNVSLSKKLVGKNLNEIQCAECNNSPLCNTEKFIEKQLFCLEKSENGTKLIKGTRVCKDKCFVWRDLTSWKGTIQIPGNLINRGMPF</sequence>
<reference evidence="1 2" key="1">
    <citation type="submission" date="2020-08" db="EMBL/GenBank/DDBJ databases">
        <authorList>
            <person name="Koutsovoulos G."/>
            <person name="Danchin GJ E."/>
        </authorList>
    </citation>
    <scope>NUCLEOTIDE SEQUENCE [LARGE SCALE GENOMIC DNA]</scope>
</reference>
<accession>A0A6V7Y069</accession>
<organism evidence="1 2">
    <name type="scientific">Meloidogyne enterolobii</name>
    <name type="common">Root-knot nematode worm</name>
    <name type="synonym">Meloidogyne mayaguensis</name>
    <dbReference type="NCBI Taxonomy" id="390850"/>
    <lineage>
        <taxon>Eukaryota</taxon>
        <taxon>Metazoa</taxon>
        <taxon>Ecdysozoa</taxon>
        <taxon>Nematoda</taxon>
        <taxon>Chromadorea</taxon>
        <taxon>Rhabditida</taxon>
        <taxon>Tylenchina</taxon>
        <taxon>Tylenchomorpha</taxon>
        <taxon>Tylenchoidea</taxon>
        <taxon>Meloidogynidae</taxon>
        <taxon>Meloidogyninae</taxon>
        <taxon>Meloidogyne</taxon>
    </lineage>
</organism>
<gene>
    <name evidence="1" type="ORF">MENT_LOCUS57957</name>
</gene>
<protein>
    <submittedName>
        <fullName evidence="1">Uncharacterized protein</fullName>
    </submittedName>
</protein>
<name>A0A6V7Y069_MELEN</name>
<evidence type="ECO:0000313" key="1">
    <source>
        <dbReference type="EMBL" id="CAD2204227.1"/>
    </source>
</evidence>
<comment type="caution">
    <text evidence="1">The sequence shown here is derived from an EMBL/GenBank/DDBJ whole genome shotgun (WGS) entry which is preliminary data.</text>
</comment>
<dbReference type="OrthoDB" id="5901212at2759"/>
<proteinExistence type="predicted"/>
<dbReference type="EMBL" id="CAJEWN010002548">
    <property type="protein sequence ID" value="CAD2204227.1"/>
    <property type="molecule type" value="Genomic_DNA"/>
</dbReference>
<evidence type="ECO:0000313" key="2">
    <source>
        <dbReference type="Proteomes" id="UP000580250"/>
    </source>
</evidence>
<dbReference type="Proteomes" id="UP000580250">
    <property type="component" value="Unassembled WGS sequence"/>
</dbReference>
<dbReference type="AlphaFoldDB" id="A0A6V7Y069"/>